<dbReference type="EMBL" id="JBFCZG010000005">
    <property type="protein sequence ID" value="KAL3421619.1"/>
    <property type="molecule type" value="Genomic_DNA"/>
</dbReference>
<dbReference type="Proteomes" id="UP001629113">
    <property type="component" value="Unassembled WGS sequence"/>
</dbReference>
<keyword evidence="2" id="KW-1185">Reference proteome</keyword>
<protein>
    <submittedName>
        <fullName evidence="1">Uncharacterized protein</fullName>
    </submittedName>
</protein>
<organism evidence="1 2">
    <name type="scientific">Phlyctema vagabunda</name>
    <dbReference type="NCBI Taxonomy" id="108571"/>
    <lineage>
        <taxon>Eukaryota</taxon>
        <taxon>Fungi</taxon>
        <taxon>Dikarya</taxon>
        <taxon>Ascomycota</taxon>
        <taxon>Pezizomycotina</taxon>
        <taxon>Leotiomycetes</taxon>
        <taxon>Helotiales</taxon>
        <taxon>Dermateaceae</taxon>
        <taxon>Phlyctema</taxon>
    </lineage>
</organism>
<comment type="caution">
    <text evidence="1">The sequence shown here is derived from an EMBL/GenBank/DDBJ whole genome shotgun (WGS) entry which is preliminary data.</text>
</comment>
<reference evidence="1 2" key="1">
    <citation type="submission" date="2024-06" db="EMBL/GenBank/DDBJ databases">
        <title>Complete genome of Phlyctema vagabunda strain 19-DSS-EL-015.</title>
        <authorList>
            <person name="Fiorenzani C."/>
        </authorList>
    </citation>
    <scope>NUCLEOTIDE SEQUENCE [LARGE SCALE GENOMIC DNA]</scope>
    <source>
        <strain evidence="1 2">19-DSS-EL-015</strain>
    </source>
</reference>
<proteinExistence type="predicted"/>
<sequence length="38" mass="4540">MDRGISQERTARGLRKPSYQLFFHGEGGLKITEDWRRF</sequence>
<name>A0ABR4PEB3_9HELO</name>
<evidence type="ECO:0000313" key="2">
    <source>
        <dbReference type="Proteomes" id="UP001629113"/>
    </source>
</evidence>
<evidence type="ECO:0000313" key="1">
    <source>
        <dbReference type="EMBL" id="KAL3421619.1"/>
    </source>
</evidence>
<accession>A0ABR4PEB3</accession>
<gene>
    <name evidence="1" type="ORF">PVAG01_05775</name>
</gene>